<organism evidence="1">
    <name type="scientific">wastewater metagenome</name>
    <dbReference type="NCBI Taxonomy" id="527639"/>
    <lineage>
        <taxon>unclassified sequences</taxon>
        <taxon>metagenomes</taxon>
        <taxon>ecological metagenomes</taxon>
    </lineage>
</organism>
<gene>
    <name evidence="1" type="ORF">WWTP_pFosmid_1C_0016</name>
</gene>
<dbReference type="AlphaFoldDB" id="A0A0A8KXK2"/>
<sequence length="197" mass="21854">MLDAVADSLHARRGQFLKRAQCSIGFPLLDNIDGDDTEHKDEHDCAVPRLAQHKVDDRRNEQQKKHRFRDDVQNLAKETRFLLRGQFVSAKRDLQGFRLLASQAVDGKICHREHLLPNGQNCSMALQSVSFRGCTKKHIGGTTTVPQMCWNTYLLPPCGPAPRTPGYGGSSPAQIVLLIAHSLNGGNGLQCKEINGF</sequence>
<dbReference type="EMBL" id="HG796238">
    <property type="protein sequence ID" value="CDL65378.1"/>
    <property type="molecule type" value="Genomic_DNA"/>
</dbReference>
<name>A0A0A8KXK2_9ZZZZ</name>
<evidence type="ECO:0000313" key="1">
    <source>
        <dbReference type="EMBL" id="CDL65378.1"/>
    </source>
</evidence>
<geneLocation type="plasmid" evidence="1">
    <name>fosmid 1C_2</name>
</geneLocation>
<reference evidence="1" key="1">
    <citation type="journal article" date="2015" name="Res. Microbiol.">
        <title>New FeFe-hydrogenase genes identified in a metagenomic fosmid library from a municipal wastewater treatment plant as revealed by high-throughput sequencing.</title>
        <authorList>
            <person name="Tomazetto G."/>
            <person name="Wibberg D."/>
            <person name="Schluter A."/>
            <person name="Oliveira V.M."/>
        </authorList>
    </citation>
    <scope>NUCLEOTIDE SEQUENCE</scope>
    <source>
        <plasmid evidence="1">fosmid 1C_2</plasmid>
    </source>
</reference>
<protein>
    <submittedName>
        <fullName evidence="1">Uncharacterized protein</fullName>
    </submittedName>
</protein>
<accession>A0A0A8KXK2</accession>
<keyword evidence="1" id="KW-0614">Plasmid</keyword>
<proteinExistence type="predicted"/>